<keyword evidence="2 5" id="KW-0808">Transferase</keyword>
<dbReference type="Pfam" id="PF02550">
    <property type="entry name" value="AcetylCoA_hydro"/>
    <property type="match status" value="1"/>
</dbReference>
<dbReference type="Pfam" id="PF13336">
    <property type="entry name" value="AcetylCoA_hyd_C"/>
    <property type="match status" value="1"/>
</dbReference>
<dbReference type="InterPro" id="IPR026888">
    <property type="entry name" value="AcetylCoA_hyd_C"/>
</dbReference>
<comment type="caution">
    <text evidence="5">The sequence shown here is derived from an EMBL/GenBank/DDBJ whole genome shotgun (WGS) entry which is preliminary data.</text>
</comment>
<reference evidence="5" key="1">
    <citation type="journal article" date="2015" name="Proc. Natl. Acad. Sci. U.S.A.">
        <title>Networks of energetic and metabolic interactions define dynamics in microbial communities.</title>
        <authorList>
            <person name="Embree M."/>
            <person name="Liu J.K."/>
            <person name="Al-Bassam M.M."/>
            <person name="Zengler K."/>
        </authorList>
    </citation>
    <scope>NUCLEOTIDE SEQUENCE</scope>
</reference>
<evidence type="ECO:0000259" key="3">
    <source>
        <dbReference type="Pfam" id="PF02550"/>
    </source>
</evidence>
<sequence>MLNWHEYYVNRIFPANEAVKCIKSGDRVVLGHACGEPQLLPEAMVARADELENVEIVHMVAMGKGLYTRPEMSAHFRHNGLFIGGPTRQAVKEQRADYTPCFFSEIPALFRDNRLPVDVAMVTVTPPDQFGFCSLGVSVDYTLQAVKSAKTVIAEVNPNMPRTQGNSYIRVEDIDYFVACDLPIIELGQPQIGNVESEIGRNIASLIEDGSTLQLGIGAIPDAVLKFLNDKNDLGIHSEMFSDGVVELAEAGVITCKHKTLHPGKMIVTFLMGSKKLYQWVNENPMVEMYPVDYVNDPFIVMRNDKMVSINSALQVDVLGQVAADTLGPVQFSGVGGQVDFVRGASRSKGGKSFIALPSTAAKGTVSRIVPILDQASSVTTSRNDVDYVVTEYGIAALRGKTIRQRMDALTNIAHPDFRNHIKLKTQEIYF</sequence>
<dbReference type="AlphaFoldDB" id="A0A0W8E6E6"/>
<evidence type="ECO:0000259" key="4">
    <source>
        <dbReference type="Pfam" id="PF13336"/>
    </source>
</evidence>
<protein>
    <submittedName>
        <fullName evidence="5">4-hydroxybutyrate:acetyl-coa coa transferase</fullName>
    </submittedName>
</protein>
<dbReference type="PANTHER" id="PTHR21432:SF20">
    <property type="entry name" value="ACETYL-COA HYDROLASE"/>
    <property type="match status" value="1"/>
</dbReference>
<dbReference type="PANTHER" id="PTHR21432">
    <property type="entry name" value="ACETYL-COA HYDROLASE-RELATED"/>
    <property type="match status" value="1"/>
</dbReference>
<proteinExistence type="inferred from homology"/>
<gene>
    <name evidence="5" type="ORF">ASZ90_018445</name>
</gene>
<dbReference type="GO" id="GO:0006083">
    <property type="term" value="P:acetate metabolic process"/>
    <property type="evidence" value="ECO:0007669"/>
    <property type="project" value="InterPro"/>
</dbReference>
<dbReference type="GO" id="GO:0008775">
    <property type="term" value="F:acetate CoA-transferase activity"/>
    <property type="evidence" value="ECO:0007669"/>
    <property type="project" value="InterPro"/>
</dbReference>
<dbReference type="InterPro" id="IPR038460">
    <property type="entry name" value="AcetylCoA_hyd_C_sf"/>
</dbReference>
<dbReference type="EMBL" id="LNQE01001856">
    <property type="protein sequence ID" value="KUG04224.1"/>
    <property type="molecule type" value="Genomic_DNA"/>
</dbReference>
<dbReference type="Gene3D" id="3.40.1080.10">
    <property type="entry name" value="Glutaconate Coenzyme A-transferase"/>
    <property type="match status" value="1"/>
</dbReference>
<comment type="similarity">
    <text evidence="1">Belongs to the acetyl-CoA hydrolase/transferase family.</text>
</comment>
<organism evidence="5">
    <name type="scientific">hydrocarbon metagenome</name>
    <dbReference type="NCBI Taxonomy" id="938273"/>
    <lineage>
        <taxon>unclassified sequences</taxon>
        <taxon>metagenomes</taxon>
        <taxon>ecological metagenomes</taxon>
    </lineage>
</organism>
<dbReference type="InterPro" id="IPR046433">
    <property type="entry name" value="ActCoA_hydro"/>
</dbReference>
<name>A0A0W8E6E6_9ZZZZ</name>
<feature type="domain" description="Acetyl-CoA hydrolase/transferase C-terminal" evidence="4">
    <location>
        <begin position="273"/>
        <end position="422"/>
    </location>
</feature>
<dbReference type="Gene3D" id="3.40.1080.20">
    <property type="entry name" value="Acetyl-CoA hydrolase/transferase C-terminal domain"/>
    <property type="match status" value="1"/>
</dbReference>
<dbReference type="InterPro" id="IPR003702">
    <property type="entry name" value="ActCoA_hydro_N"/>
</dbReference>
<accession>A0A0W8E6E6</accession>
<evidence type="ECO:0000256" key="1">
    <source>
        <dbReference type="ARBA" id="ARBA00009632"/>
    </source>
</evidence>
<evidence type="ECO:0000313" key="5">
    <source>
        <dbReference type="EMBL" id="KUG04224.1"/>
    </source>
</evidence>
<dbReference type="Gene3D" id="3.30.750.70">
    <property type="entry name" value="4-hydroxybutyrate coenzyme like domains"/>
    <property type="match status" value="1"/>
</dbReference>
<dbReference type="SUPFAM" id="SSF100950">
    <property type="entry name" value="NagB/RpiA/CoA transferase-like"/>
    <property type="match status" value="2"/>
</dbReference>
<dbReference type="InterPro" id="IPR037171">
    <property type="entry name" value="NagB/RpiA_transferase-like"/>
</dbReference>
<evidence type="ECO:0000256" key="2">
    <source>
        <dbReference type="ARBA" id="ARBA00022679"/>
    </source>
</evidence>
<feature type="domain" description="Acetyl-CoA hydrolase/transferase N-terminal" evidence="3">
    <location>
        <begin position="8"/>
        <end position="181"/>
    </location>
</feature>